<keyword evidence="4" id="KW-1185">Reference proteome</keyword>
<evidence type="ECO:0000313" key="3">
    <source>
        <dbReference type="EMBL" id="KAF1945227.1"/>
    </source>
</evidence>
<feature type="compositionally biased region" description="Polar residues" evidence="2">
    <location>
        <begin position="185"/>
        <end position="198"/>
    </location>
</feature>
<feature type="region of interest" description="Disordered" evidence="2">
    <location>
        <begin position="178"/>
        <end position="198"/>
    </location>
</feature>
<reference evidence="3" key="1">
    <citation type="journal article" date="2020" name="Stud. Mycol.">
        <title>101 Dothideomycetes genomes: a test case for predicting lifestyles and emergence of pathogens.</title>
        <authorList>
            <person name="Haridas S."/>
            <person name="Albert R."/>
            <person name="Binder M."/>
            <person name="Bloem J."/>
            <person name="Labutti K."/>
            <person name="Salamov A."/>
            <person name="Andreopoulos B."/>
            <person name="Baker S."/>
            <person name="Barry K."/>
            <person name="Bills G."/>
            <person name="Bluhm B."/>
            <person name="Cannon C."/>
            <person name="Castanera R."/>
            <person name="Culley D."/>
            <person name="Daum C."/>
            <person name="Ezra D."/>
            <person name="Gonzalez J."/>
            <person name="Henrissat B."/>
            <person name="Kuo A."/>
            <person name="Liang C."/>
            <person name="Lipzen A."/>
            <person name="Lutzoni F."/>
            <person name="Magnuson J."/>
            <person name="Mondo S."/>
            <person name="Nolan M."/>
            <person name="Ohm R."/>
            <person name="Pangilinan J."/>
            <person name="Park H.-J."/>
            <person name="Ramirez L."/>
            <person name="Alfaro M."/>
            <person name="Sun H."/>
            <person name="Tritt A."/>
            <person name="Yoshinaga Y."/>
            <person name="Zwiers L.-H."/>
            <person name="Turgeon B."/>
            <person name="Goodwin S."/>
            <person name="Spatafora J."/>
            <person name="Crous P."/>
            <person name="Grigoriev I."/>
        </authorList>
    </citation>
    <scope>NUCLEOTIDE SEQUENCE</scope>
    <source>
        <strain evidence="3">CBS 161.51</strain>
    </source>
</reference>
<keyword evidence="1" id="KW-0175">Coiled coil</keyword>
<dbReference type="AlphaFoldDB" id="A0A6A5T8D1"/>
<evidence type="ECO:0000256" key="2">
    <source>
        <dbReference type="SAM" id="MobiDB-lite"/>
    </source>
</evidence>
<name>A0A6A5T8D1_9PLEO</name>
<sequence length="261" mass="29335">MARANGYDVSVFGDQGVAQAPAITELIDYAVSDLLLLGGFNRIPIWWDSGLFGTWLWKDRKNLGKTAAYRWHRANVPALVELRRGDLGHSRSTRSPRMKGVVAHLWGKQVWPLRGLLHLSLSPRKYHSLTTTPHPAKMRLWWEMGGGERTQDYLSGITENDATLPWPSTTKALVHAGPKRKRVDSNANPAQVQETSSYNASLQVKAREREGLRSKAQKLESELTEQSKRYDVATAQLQQAEAKLLFAGAQNEKFETERSTC</sequence>
<dbReference type="Proteomes" id="UP000800038">
    <property type="component" value="Unassembled WGS sequence"/>
</dbReference>
<evidence type="ECO:0000256" key="1">
    <source>
        <dbReference type="SAM" id="Coils"/>
    </source>
</evidence>
<proteinExistence type="predicted"/>
<accession>A0A6A5T8D1</accession>
<evidence type="ECO:0000313" key="4">
    <source>
        <dbReference type="Proteomes" id="UP000800038"/>
    </source>
</evidence>
<protein>
    <submittedName>
        <fullName evidence="3">Uncharacterized protein</fullName>
    </submittedName>
</protein>
<organism evidence="3 4">
    <name type="scientific">Clathrospora elynae</name>
    <dbReference type="NCBI Taxonomy" id="706981"/>
    <lineage>
        <taxon>Eukaryota</taxon>
        <taxon>Fungi</taxon>
        <taxon>Dikarya</taxon>
        <taxon>Ascomycota</taxon>
        <taxon>Pezizomycotina</taxon>
        <taxon>Dothideomycetes</taxon>
        <taxon>Pleosporomycetidae</taxon>
        <taxon>Pleosporales</taxon>
        <taxon>Diademaceae</taxon>
        <taxon>Clathrospora</taxon>
    </lineage>
</organism>
<feature type="coiled-coil region" evidence="1">
    <location>
        <begin position="202"/>
        <end position="257"/>
    </location>
</feature>
<dbReference type="EMBL" id="ML976011">
    <property type="protein sequence ID" value="KAF1945227.1"/>
    <property type="molecule type" value="Genomic_DNA"/>
</dbReference>
<gene>
    <name evidence="3" type="ORF">EJ02DRAFT_509680</name>
</gene>